<feature type="region of interest" description="Disordered" evidence="1">
    <location>
        <begin position="42"/>
        <end position="77"/>
    </location>
</feature>
<organism evidence="2 3">
    <name type="scientific">Rhizodiscina lignyota</name>
    <dbReference type="NCBI Taxonomy" id="1504668"/>
    <lineage>
        <taxon>Eukaryota</taxon>
        <taxon>Fungi</taxon>
        <taxon>Dikarya</taxon>
        <taxon>Ascomycota</taxon>
        <taxon>Pezizomycotina</taxon>
        <taxon>Dothideomycetes</taxon>
        <taxon>Pleosporomycetidae</taxon>
        <taxon>Aulographales</taxon>
        <taxon>Rhizodiscinaceae</taxon>
        <taxon>Rhizodiscina</taxon>
    </lineage>
</organism>
<evidence type="ECO:0000313" key="3">
    <source>
        <dbReference type="Proteomes" id="UP000799772"/>
    </source>
</evidence>
<name>A0A9P4IEE6_9PEZI</name>
<sequence length="116" mass="12430">MQSAHGAHSQNAAALSPAASGGAASAAFQMWELVIARRDAFGHPVGHPPREESIRDGNEHRRESFATPNYTGEQSRRGTLCLGVHKAGKLVAIMAHRSLANLLRPADKDTLGLHPY</sequence>
<feature type="compositionally biased region" description="Basic and acidic residues" evidence="1">
    <location>
        <begin position="48"/>
        <end position="64"/>
    </location>
</feature>
<dbReference type="EMBL" id="ML978127">
    <property type="protein sequence ID" value="KAF2098137.1"/>
    <property type="molecule type" value="Genomic_DNA"/>
</dbReference>
<proteinExistence type="predicted"/>
<dbReference type="Proteomes" id="UP000799772">
    <property type="component" value="Unassembled WGS sequence"/>
</dbReference>
<evidence type="ECO:0000256" key="1">
    <source>
        <dbReference type="SAM" id="MobiDB-lite"/>
    </source>
</evidence>
<accession>A0A9P4IEE6</accession>
<keyword evidence="3" id="KW-1185">Reference proteome</keyword>
<dbReference type="AlphaFoldDB" id="A0A9P4IEE6"/>
<reference evidence="2" key="1">
    <citation type="journal article" date="2020" name="Stud. Mycol.">
        <title>101 Dothideomycetes genomes: a test case for predicting lifestyles and emergence of pathogens.</title>
        <authorList>
            <person name="Haridas S."/>
            <person name="Albert R."/>
            <person name="Binder M."/>
            <person name="Bloem J."/>
            <person name="Labutti K."/>
            <person name="Salamov A."/>
            <person name="Andreopoulos B."/>
            <person name="Baker S."/>
            <person name="Barry K."/>
            <person name="Bills G."/>
            <person name="Bluhm B."/>
            <person name="Cannon C."/>
            <person name="Castanera R."/>
            <person name="Culley D."/>
            <person name="Daum C."/>
            <person name="Ezra D."/>
            <person name="Gonzalez J."/>
            <person name="Henrissat B."/>
            <person name="Kuo A."/>
            <person name="Liang C."/>
            <person name="Lipzen A."/>
            <person name="Lutzoni F."/>
            <person name="Magnuson J."/>
            <person name="Mondo S."/>
            <person name="Nolan M."/>
            <person name="Ohm R."/>
            <person name="Pangilinan J."/>
            <person name="Park H.-J."/>
            <person name="Ramirez L."/>
            <person name="Alfaro M."/>
            <person name="Sun H."/>
            <person name="Tritt A."/>
            <person name="Yoshinaga Y."/>
            <person name="Zwiers L.-H."/>
            <person name="Turgeon B."/>
            <person name="Goodwin S."/>
            <person name="Spatafora J."/>
            <person name="Crous P."/>
            <person name="Grigoriev I."/>
        </authorList>
    </citation>
    <scope>NUCLEOTIDE SEQUENCE</scope>
    <source>
        <strain evidence="2">CBS 133067</strain>
    </source>
</reference>
<comment type="caution">
    <text evidence="2">The sequence shown here is derived from an EMBL/GenBank/DDBJ whole genome shotgun (WGS) entry which is preliminary data.</text>
</comment>
<gene>
    <name evidence="2" type="ORF">NA57DRAFT_57304</name>
</gene>
<evidence type="ECO:0000313" key="2">
    <source>
        <dbReference type="EMBL" id="KAF2098137.1"/>
    </source>
</evidence>
<protein>
    <submittedName>
        <fullName evidence="2">Uncharacterized protein</fullName>
    </submittedName>
</protein>